<name>A0ABP1S914_9HEXA</name>
<dbReference type="InterPro" id="IPR039261">
    <property type="entry name" value="FNR_nucleotide-bd"/>
</dbReference>
<dbReference type="InterPro" id="IPR008254">
    <property type="entry name" value="Flavodoxin/NO_synth"/>
</dbReference>
<protein>
    <recommendedName>
        <fullName evidence="12">Methionine synthase reductase</fullName>
        <ecNumber evidence="11">1.16.1.8</ecNumber>
    </recommendedName>
</protein>
<dbReference type="EMBL" id="CAXLJM020000166">
    <property type="protein sequence ID" value="CAL8147580.1"/>
    <property type="molecule type" value="Genomic_DNA"/>
</dbReference>
<dbReference type="SUPFAM" id="SSF63380">
    <property type="entry name" value="Riboflavin synthase domain-like"/>
    <property type="match status" value="1"/>
</dbReference>
<keyword evidence="4" id="KW-0285">Flavoprotein</keyword>
<evidence type="ECO:0000256" key="12">
    <source>
        <dbReference type="ARBA" id="ARBA00040659"/>
    </source>
</evidence>
<evidence type="ECO:0000256" key="5">
    <source>
        <dbReference type="ARBA" id="ARBA00022643"/>
    </source>
</evidence>
<dbReference type="PANTHER" id="PTHR19384">
    <property type="entry name" value="NITRIC OXIDE SYNTHASE-RELATED"/>
    <property type="match status" value="1"/>
</dbReference>
<dbReference type="Gene3D" id="3.40.50.360">
    <property type="match status" value="1"/>
</dbReference>
<accession>A0ABP1S914</accession>
<proteinExistence type="predicted"/>
<dbReference type="Gene3D" id="2.40.30.10">
    <property type="entry name" value="Translation factors"/>
    <property type="match status" value="1"/>
</dbReference>
<feature type="domain" description="Flavodoxin-like" evidence="13">
    <location>
        <begin position="13"/>
        <end position="157"/>
    </location>
</feature>
<dbReference type="Proteomes" id="UP001642540">
    <property type="component" value="Unassembled WGS sequence"/>
</dbReference>
<gene>
    <name evidence="15" type="ORF">ODALV1_LOCUS31175</name>
</gene>
<dbReference type="InterPro" id="IPR017938">
    <property type="entry name" value="Riboflavin_synthase-like_b-brl"/>
</dbReference>
<evidence type="ECO:0000256" key="3">
    <source>
        <dbReference type="ARBA" id="ARBA00022605"/>
    </source>
</evidence>
<keyword evidence="6" id="KW-0949">S-adenosyl-L-methionine</keyword>
<evidence type="ECO:0000256" key="2">
    <source>
        <dbReference type="ARBA" id="ARBA00001974"/>
    </source>
</evidence>
<dbReference type="InterPro" id="IPR023173">
    <property type="entry name" value="NADPH_Cyt_P450_Rdtase_alpha"/>
</dbReference>
<evidence type="ECO:0000259" key="13">
    <source>
        <dbReference type="PROSITE" id="PS50902"/>
    </source>
</evidence>
<dbReference type="Gene3D" id="1.20.990.10">
    <property type="entry name" value="NADPH-cytochrome p450 Reductase, Chain A, domain 3"/>
    <property type="match status" value="1"/>
</dbReference>
<evidence type="ECO:0000256" key="4">
    <source>
        <dbReference type="ARBA" id="ARBA00022630"/>
    </source>
</evidence>
<evidence type="ECO:0000256" key="11">
    <source>
        <dbReference type="ARBA" id="ARBA00039088"/>
    </source>
</evidence>
<keyword evidence="7" id="KW-0274">FAD</keyword>
<evidence type="ECO:0000313" key="16">
    <source>
        <dbReference type="Proteomes" id="UP001642540"/>
    </source>
</evidence>
<evidence type="ECO:0000259" key="14">
    <source>
        <dbReference type="PROSITE" id="PS51384"/>
    </source>
</evidence>
<sequence>MKDFLKDLEDESFVIFYGSQLGQAKSIAEGLVDVAEEYDFKTKAFELNAIKDVNDLTKLTCPIVIVTSSTGDGEPPENADKFWRKIRKKNLSATTLQSLKYTLLGLGDTNYNNFCNCGKVINRRLQDLSASTFHPPAWADDATGLELVVDEWIENLWPALETLIRPDSNQSITTMSKTTLTVPSCPAVSLKLEWTEDGGGDATCASKVDLRNPLTPYPLIDGDPVPVKLTKARILSRFGALKTALELTVGFTEESFKFEPGDAINIICPNPVNEVNRLLERLQLLTKAGRTLQLSVKQGAKGKIPVFLPATVTLRDAFLYYFDIRSCPKKTFIRLLAEHTSEENEKSKLLELCSRQGSSAFEETIRFASLSLLDLLLTFQSCMPPLEALLEHLPRLVPRAYSISSSPLSSDKEFTFAFNVVTFSKENGRQYERLGVCTGWLSQRSRVLLNKNSKELGLENASSDLEAAMSALTIDGEESDSVSNEEIIVYRRKNQNFRLPEDIKAPIIMLGPGTGIAPFIGFIQHRDNLKKKGDSIGEMCLYFGCRYKAKDFLYEDELKALEGGALTKFYPVFSRDDPQTTVKYVQHRMEENKKAVIDTLFNQGGYLYVCGDAKNMAKDVRDVLIKCVQSVKEVTEGEAKTLVAELSTQKRYLQDIWS</sequence>
<evidence type="ECO:0000256" key="6">
    <source>
        <dbReference type="ARBA" id="ARBA00022691"/>
    </source>
</evidence>
<dbReference type="InterPro" id="IPR001709">
    <property type="entry name" value="Flavoprot_Pyr_Nucl_cyt_Rdtase"/>
</dbReference>
<dbReference type="InterPro" id="IPR029039">
    <property type="entry name" value="Flavoprotein-like_sf"/>
</dbReference>
<dbReference type="Pfam" id="PF00175">
    <property type="entry name" value="NAD_binding_1"/>
    <property type="match status" value="1"/>
</dbReference>
<dbReference type="PROSITE" id="PS50902">
    <property type="entry name" value="FLAVODOXIN_LIKE"/>
    <property type="match status" value="1"/>
</dbReference>
<evidence type="ECO:0000256" key="8">
    <source>
        <dbReference type="ARBA" id="ARBA00022857"/>
    </source>
</evidence>
<dbReference type="SUPFAM" id="SSF52218">
    <property type="entry name" value="Flavoproteins"/>
    <property type="match status" value="1"/>
</dbReference>
<dbReference type="InterPro" id="IPR001094">
    <property type="entry name" value="Flavdoxin-like"/>
</dbReference>
<dbReference type="InterPro" id="IPR003097">
    <property type="entry name" value="CysJ-like_FAD-binding"/>
</dbReference>
<dbReference type="PRINTS" id="PR00369">
    <property type="entry name" value="FLAVODOXIN"/>
</dbReference>
<evidence type="ECO:0000256" key="10">
    <source>
        <dbReference type="ARBA" id="ARBA00023167"/>
    </source>
</evidence>
<evidence type="ECO:0000256" key="7">
    <source>
        <dbReference type="ARBA" id="ARBA00022827"/>
    </source>
</evidence>
<organism evidence="15 16">
    <name type="scientific">Orchesella dallaii</name>
    <dbReference type="NCBI Taxonomy" id="48710"/>
    <lineage>
        <taxon>Eukaryota</taxon>
        <taxon>Metazoa</taxon>
        <taxon>Ecdysozoa</taxon>
        <taxon>Arthropoda</taxon>
        <taxon>Hexapoda</taxon>
        <taxon>Collembola</taxon>
        <taxon>Entomobryomorpha</taxon>
        <taxon>Entomobryoidea</taxon>
        <taxon>Orchesellidae</taxon>
        <taxon>Orchesellinae</taxon>
        <taxon>Orchesella</taxon>
    </lineage>
</organism>
<keyword evidence="3" id="KW-0028">Amino-acid biosynthesis</keyword>
<reference evidence="15 16" key="1">
    <citation type="submission" date="2024-08" db="EMBL/GenBank/DDBJ databases">
        <authorList>
            <person name="Cucini C."/>
            <person name="Frati F."/>
        </authorList>
    </citation>
    <scope>NUCLEOTIDE SEQUENCE [LARGE SCALE GENOMIC DNA]</scope>
</reference>
<keyword evidence="5" id="KW-0288">FMN</keyword>
<keyword evidence="16" id="KW-1185">Reference proteome</keyword>
<evidence type="ECO:0000313" key="15">
    <source>
        <dbReference type="EMBL" id="CAL8147580.1"/>
    </source>
</evidence>
<comment type="cofactor">
    <cofactor evidence="2">
        <name>FAD</name>
        <dbReference type="ChEBI" id="CHEBI:57692"/>
    </cofactor>
</comment>
<dbReference type="InterPro" id="IPR017927">
    <property type="entry name" value="FAD-bd_FR_type"/>
</dbReference>
<dbReference type="PRINTS" id="PR00371">
    <property type="entry name" value="FPNCR"/>
</dbReference>
<dbReference type="SUPFAM" id="SSF52343">
    <property type="entry name" value="Ferredoxin reductase-like, C-terminal NADP-linked domain"/>
    <property type="match status" value="1"/>
</dbReference>
<evidence type="ECO:0000256" key="1">
    <source>
        <dbReference type="ARBA" id="ARBA00001917"/>
    </source>
</evidence>
<dbReference type="Pfam" id="PF00258">
    <property type="entry name" value="Flavodoxin_1"/>
    <property type="match status" value="1"/>
</dbReference>
<keyword evidence="9" id="KW-0560">Oxidoreductase</keyword>
<dbReference type="Gene3D" id="3.40.50.80">
    <property type="entry name" value="Nucleotide-binding domain of ferredoxin-NADP reductase (FNR) module"/>
    <property type="match status" value="1"/>
</dbReference>
<dbReference type="PROSITE" id="PS51384">
    <property type="entry name" value="FAD_FR"/>
    <property type="match status" value="1"/>
</dbReference>
<dbReference type="Pfam" id="PF00667">
    <property type="entry name" value="FAD_binding_1"/>
    <property type="match status" value="1"/>
</dbReference>
<feature type="domain" description="FAD-binding FR-type" evidence="14">
    <location>
        <begin position="222"/>
        <end position="500"/>
    </location>
</feature>
<dbReference type="EC" id="1.16.1.8" evidence="11"/>
<dbReference type="PANTHER" id="PTHR19384:SF84">
    <property type="entry name" value="METHIONINE SYNTHASE REDUCTASE"/>
    <property type="match status" value="1"/>
</dbReference>
<comment type="caution">
    <text evidence="15">The sequence shown here is derived from an EMBL/GenBank/DDBJ whole genome shotgun (WGS) entry which is preliminary data.</text>
</comment>
<dbReference type="InterPro" id="IPR001433">
    <property type="entry name" value="OxRdtase_FAD/NAD-bd"/>
</dbReference>
<keyword evidence="8" id="KW-0521">NADP</keyword>
<evidence type="ECO:0000256" key="9">
    <source>
        <dbReference type="ARBA" id="ARBA00023002"/>
    </source>
</evidence>
<comment type="cofactor">
    <cofactor evidence="1">
        <name>FMN</name>
        <dbReference type="ChEBI" id="CHEBI:58210"/>
    </cofactor>
</comment>
<keyword evidence="10" id="KW-0486">Methionine biosynthesis</keyword>